<evidence type="ECO:0000256" key="5">
    <source>
        <dbReference type="ARBA" id="ARBA00022989"/>
    </source>
</evidence>
<keyword evidence="2 8" id="KW-0813">Transport</keyword>
<evidence type="ECO:0000256" key="4">
    <source>
        <dbReference type="ARBA" id="ARBA00022692"/>
    </source>
</evidence>
<feature type="transmembrane region" description="Helical" evidence="8">
    <location>
        <begin position="177"/>
        <end position="200"/>
    </location>
</feature>
<feature type="transmembrane region" description="Helical" evidence="8">
    <location>
        <begin position="281"/>
        <end position="299"/>
    </location>
</feature>
<reference evidence="11" key="1">
    <citation type="journal article" date="2019" name="Int. J. Syst. Evol. Microbiol.">
        <title>The Global Catalogue of Microorganisms (GCM) 10K type strain sequencing project: providing services to taxonomists for standard genome sequencing and annotation.</title>
        <authorList>
            <consortium name="The Broad Institute Genomics Platform"/>
            <consortium name="The Broad Institute Genome Sequencing Center for Infectious Disease"/>
            <person name="Wu L."/>
            <person name="Ma J."/>
        </authorList>
    </citation>
    <scope>NUCLEOTIDE SEQUENCE [LARGE SCALE GENOMIC DNA]</scope>
    <source>
        <strain evidence="11">CGMCC 1.10759</strain>
    </source>
</reference>
<comment type="caution">
    <text evidence="10">The sequence shown here is derived from an EMBL/GenBank/DDBJ whole genome shotgun (WGS) entry which is preliminary data.</text>
</comment>
<evidence type="ECO:0000313" key="10">
    <source>
        <dbReference type="EMBL" id="MFC4312274.1"/>
    </source>
</evidence>
<evidence type="ECO:0000256" key="8">
    <source>
        <dbReference type="RuleBase" id="RU363032"/>
    </source>
</evidence>
<evidence type="ECO:0000256" key="2">
    <source>
        <dbReference type="ARBA" id="ARBA00022448"/>
    </source>
</evidence>
<dbReference type="RefSeq" id="WP_380601513.1">
    <property type="nucleotide sequence ID" value="NZ_JBHSDU010000014.1"/>
</dbReference>
<keyword evidence="6 8" id="KW-0472">Membrane</keyword>
<keyword evidence="3" id="KW-1003">Cell membrane</keyword>
<evidence type="ECO:0000313" key="11">
    <source>
        <dbReference type="Proteomes" id="UP001595904"/>
    </source>
</evidence>
<dbReference type="Proteomes" id="UP001595904">
    <property type="component" value="Unassembled WGS sequence"/>
</dbReference>
<keyword evidence="4 8" id="KW-0812">Transmembrane</keyword>
<comment type="similarity">
    <text evidence="7">Belongs to the binding-protein-dependent transport system permease family. OppBC subfamily.</text>
</comment>
<sequence length="314" mass="33993">MTRYLLRRLALTLPTLLIVLLVVFCMMRLIPGDPAQLMLGEVDDPVALARLRTQLALDQPIGVQFLHWLLQLARGDLGVSIAQQSPVLDLLIPSFGVTASLVVPAVLLAVLIAIPAGSIAAWKQNSRTDALIMTAATVALSIPSFWLGLLLLLFLGVKLDLLPVVGYVSLLENFREGVSYLIMPVVTLALIEAGVLVRLIRSSTIDVARLEYITHAQAKGLPQFSVMARHALPNAMAPTWTMIGLTLGSLLGGAVVTETVFTLPGLGRLLVESIFARDYPVIQGCMLFVTLAYVVVNIITELTYPLFNPAVEHD</sequence>
<evidence type="ECO:0000256" key="3">
    <source>
        <dbReference type="ARBA" id="ARBA00022475"/>
    </source>
</evidence>
<name>A0ABV8SXD3_9GAMM</name>
<dbReference type="InterPro" id="IPR045621">
    <property type="entry name" value="BPD_transp_1_N"/>
</dbReference>
<comment type="subcellular location">
    <subcellularLocation>
        <location evidence="1 8">Cell membrane</location>
        <topology evidence="1 8">Multi-pass membrane protein</topology>
    </subcellularLocation>
</comment>
<dbReference type="CDD" id="cd06261">
    <property type="entry name" value="TM_PBP2"/>
    <property type="match status" value="1"/>
</dbReference>
<accession>A0ABV8SXD3</accession>
<dbReference type="SUPFAM" id="SSF161098">
    <property type="entry name" value="MetI-like"/>
    <property type="match status" value="1"/>
</dbReference>
<dbReference type="EMBL" id="JBHSDU010000014">
    <property type="protein sequence ID" value="MFC4312274.1"/>
    <property type="molecule type" value="Genomic_DNA"/>
</dbReference>
<keyword evidence="5 8" id="KW-1133">Transmembrane helix</keyword>
<proteinExistence type="inferred from homology"/>
<dbReference type="InterPro" id="IPR000515">
    <property type="entry name" value="MetI-like"/>
</dbReference>
<dbReference type="PROSITE" id="PS50928">
    <property type="entry name" value="ABC_TM1"/>
    <property type="match status" value="1"/>
</dbReference>
<keyword evidence="11" id="KW-1185">Reference proteome</keyword>
<dbReference type="Gene3D" id="1.10.3720.10">
    <property type="entry name" value="MetI-like"/>
    <property type="match status" value="1"/>
</dbReference>
<dbReference type="InterPro" id="IPR035906">
    <property type="entry name" value="MetI-like_sf"/>
</dbReference>
<protein>
    <submittedName>
        <fullName evidence="10">ABC transporter permease</fullName>
    </submittedName>
</protein>
<gene>
    <name evidence="10" type="ORF">ACFPN2_24545</name>
</gene>
<organism evidence="10 11">
    <name type="scientific">Steroidobacter flavus</name>
    <dbReference type="NCBI Taxonomy" id="1842136"/>
    <lineage>
        <taxon>Bacteria</taxon>
        <taxon>Pseudomonadati</taxon>
        <taxon>Pseudomonadota</taxon>
        <taxon>Gammaproteobacteria</taxon>
        <taxon>Steroidobacterales</taxon>
        <taxon>Steroidobacteraceae</taxon>
        <taxon>Steroidobacter</taxon>
    </lineage>
</organism>
<evidence type="ECO:0000259" key="9">
    <source>
        <dbReference type="PROSITE" id="PS50928"/>
    </source>
</evidence>
<evidence type="ECO:0000256" key="6">
    <source>
        <dbReference type="ARBA" id="ARBA00023136"/>
    </source>
</evidence>
<feature type="transmembrane region" description="Helical" evidence="8">
    <location>
        <begin position="131"/>
        <end position="157"/>
    </location>
</feature>
<dbReference type="Pfam" id="PF19300">
    <property type="entry name" value="BPD_transp_1_N"/>
    <property type="match status" value="1"/>
</dbReference>
<feature type="domain" description="ABC transmembrane type-1" evidence="9">
    <location>
        <begin position="95"/>
        <end position="300"/>
    </location>
</feature>
<dbReference type="PANTHER" id="PTHR43163:SF6">
    <property type="entry name" value="DIPEPTIDE TRANSPORT SYSTEM PERMEASE PROTEIN DPPB-RELATED"/>
    <property type="match status" value="1"/>
</dbReference>
<feature type="transmembrane region" description="Helical" evidence="8">
    <location>
        <begin position="95"/>
        <end position="119"/>
    </location>
</feature>
<evidence type="ECO:0000256" key="7">
    <source>
        <dbReference type="ARBA" id="ARBA00024202"/>
    </source>
</evidence>
<feature type="transmembrane region" description="Helical" evidence="8">
    <location>
        <begin position="239"/>
        <end position="261"/>
    </location>
</feature>
<evidence type="ECO:0000256" key="1">
    <source>
        <dbReference type="ARBA" id="ARBA00004651"/>
    </source>
</evidence>
<dbReference type="PANTHER" id="PTHR43163">
    <property type="entry name" value="DIPEPTIDE TRANSPORT SYSTEM PERMEASE PROTEIN DPPB-RELATED"/>
    <property type="match status" value="1"/>
</dbReference>
<dbReference type="Pfam" id="PF00528">
    <property type="entry name" value="BPD_transp_1"/>
    <property type="match status" value="1"/>
</dbReference>
<feature type="transmembrane region" description="Helical" evidence="8">
    <location>
        <begin position="9"/>
        <end position="30"/>
    </location>
</feature>